<gene>
    <name evidence="1" type="ORF">Xehl_03697</name>
</gene>
<organism evidence="1 2">
    <name type="scientific">Xenorhabdus ehlersii</name>
    <dbReference type="NCBI Taxonomy" id="290111"/>
    <lineage>
        <taxon>Bacteria</taxon>
        <taxon>Pseudomonadati</taxon>
        <taxon>Pseudomonadota</taxon>
        <taxon>Gammaproteobacteria</taxon>
        <taxon>Enterobacterales</taxon>
        <taxon>Morganellaceae</taxon>
        <taxon>Xenorhabdus</taxon>
    </lineage>
</organism>
<evidence type="ECO:0000313" key="1">
    <source>
        <dbReference type="EMBL" id="PHM22408.1"/>
    </source>
</evidence>
<evidence type="ECO:0000313" key="2">
    <source>
        <dbReference type="Proteomes" id="UP000225605"/>
    </source>
</evidence>
<proteinExistence type="predicted"/>
<name>A0A2D0IL34_9GAMM</name>
<accession>A0A2D0IL34</accession>
<dbReference type="EMBL" id="NIBT01000027">
    <property type="protein sequence ID" value="PHM22408.1"/>
    <property type="molecule type" value="Genomic_DNA"/>
</dbReference>
<dbReference type="Proteomes" id="UP000225605">
    <property type="component" value="Unassembled WGS sequence"/>
</dbReference>
<protein>
    <submittedName>
        <fullName evidence="1">Uncharacterized protein</fullName>
    </submittedName>
</protein>
<dbReference type="AlphaFoldDB" id="A0A2D0IL34"/>
<reference evidence="1 2" key="1">
    <citation type="journal article" date="2017" name="Nat. Microbiol.">
        <title>Natural product diversity associated with the nematode symbionts Photorhabdus and Xenorhabdus.</title>
        <authorList>
            <person name="Tobias N.J."/>
            <person name="Wolff H."/>
            <person name="Djahanschiri B."/>
            <person name="Grundmann F."/>
            <person name="Kronenwerth M."/>
            <person name="Shi Y.M."/>
            <person name="Simonyi S."/>
            <person name="Grun P."/>
            <person name="Shapiro-Ilan D."/>
            <person name="Pidot S.J."/>
            <person name="Stinear T.P."/>
            <person name="Ebersberger I."/>
            <person name="Bode H.B."/>
        </authorList>
    </citation>
    <scope>NUCLEOTIDE SEQUENCE [LARGE SCALE GENOMIC DNA]</scope>
    <source>
        <strain evidence="1 2">DSM 16337</strain>
    </source>
</reference>
<sequence>MQGQQQDVLFVCQLQQLAANKWSLREIEESLRFELDKLVNPMGMQGWIKLAQVVAGQGKTDVSGFNVLVRLPLNQYKASAQAFMAGNQTIKGNSQGMMIK</sequence>
<comment type="caution">
    <text evidence="1">The sequence shown here is derived from an EMBL/GenBank/DDBJ whole genome shotgun (WGS) entry which is preliminary data.</text>
</comment>